<evidence type="ECO:0000256" key="12">
    <source>
        <dbReference type="ARBA" id="ARBA00023136"/>
    </source>
</evidence>
<dbReference type="InterPro" id="IPR012400">
    <property type="entry name" value="Long_Oxdase"/>
</dbReference>
<comment type="cofactor">
    <cofactor evidence="2">
        <name>FAD</name>
        <dbReference type="ChEBI" id="CHEBI:57692"/>
    </cofactor>
</comment>
<evidence type="ECO:0000256" key="2">
    <source>
        <dbReference type="ARBA" id="ARBA00001974"/>
    </source>
</evidence>
<keyword evidence="7" id="KW-0285">Flavoprotein</keyword>
<evidence type="ECO:0000256" key="10">
    <source>
        <dbReference type="ARBA" id="ARBA00022989"/>
    </source>
</evidence>
<feature type="active site" description="Proton acceptor" evidence="13">
    <location>
        <position position="720"/>
    </location>
</feature>
<feature type="domain" description="Glucose-methanol-choline oxidoreductase C-terminal" evidence="15">
    <location>
        <begin position="635"/>
        <end position="772"/>
    </location>
</feature>
<comment type="subcellular location">
    <subcellularLocation>
        <location evidence="4">Membrane</location>
    </subcellularLocation>
</comment>
<organism evidence="16 17">
    <name type="scientific">Filobasidium floriforme</name>
    <dbReference type="NCBI Taxonomy" id="5210"/>
    <lineage>
        <taxon>Eukaryota</taxon>
        <taxon>Fungi</taxon>
        <taxon>Dikarya</taxon>
        <taxon>Basidiomycota</taxon>
        <taxon>Agaricomycotina</taxon>
        <taxon>Tremellomycetes</taxon>
        <taxon>Filobasidiales</taxon>
        <taxon>Filobasidiaceae</taxon>
        <taxon>Filobasidium</taxon>
    </lineage>
</organism>
<dbReference type="OrthoDB" id="269227at2759"/>
<evidence type="ECO:0000313" key="17">
    <source>
        <dbReference type="Proteomes" id="UP000812966"/>
    </source>
</evidence>
<evidence type="ECO:0000256" key="3">
    <source>
        <dbReference type="ARBA" id="ARBA00003842"/>
    </source>
</evidence>
<dbReference type="PANTHER" id="PTHR46056:SF12">
    <property type="entry name" value="LONG-CHAIN-ALCOHOL OXIDASE"/>
    <property type="match status" value="1"/>
</dbReference>
<evidence type="ECO:0000313" key="16">
    <source>
        <dbReference type="EMBL" id="KAG7529764.1"/>
    </source>
</evidence>
<evidence type="ECO:0000259" key="15">
    <source>
        <dbReference type="Pfam" id="PF05199"/>
    </source>
</evidence>
<keyword evidence="9" id="KW-0274">FAD</keyword>
<comment type="similarity">
    <text evidence="5">Belongs to the GMC oxidoreductase family.</text>
</comment>
<keyword evidence="17" id="KW-1185">Reference proteome</keyword>
<dbReference type="GO" id="GO:0050660">
    <property type="term" value="F:flavin adenine dinucleotide binding"/>
    <property type="evidence" value="ECO:0007669"/>
    <property type="project" value="InterPro"/>
</dbReference>
<dbReference type="EC" id="1.1.3.20" evidence="6"/>
<dbReference type="Gene3D" id="3.50.50.60">
    <property type="entry name" value="FAD/NAD(P)-binding domain"/>
    <property type="match status" value="2"/>
</dbReference>
<dbReference type="InterPro" id="IPR000172">
    <property type="entry name" value="GMC_OxRdtase_N"/>
</dbReference>
<dbReference type="AlphaFoldDB" id="A0A8K0JJ35"/>
<keyword evidence="11" id="KW-0560">Oxidoreductase</keyword>
<sequence length="798" mass="86650">MAPQRPEFLTQLQWDTLVAIADGIIPKLTDEEATKILVEHKRAALNPATDAEILAFLKCLPSENTTFLTLIADVFGRRLPERALGELRLLLNIWTSTPGGILLNGTLTPLHAMSPADKEKTILGWYNSKLSPIRTGIRGISHTLRFCWLRSCPEYYRAVGYQTPESPKPAAEGEGDEQVLRARRELLGRAEMGEFQGESLKTLRTQTLVIGSGSGGSSFVNSFANRLSSHPDLIKGGQTHEILVLDKGSTYLPHPTGKSLGTTEAQGLDGLYEGGGVVASEESAISIIAGSTWGGGSRVNWSACLQTDRKVREEWTKGLLDDVGKRKKGGAKDPHGRLFLGKEWQECMDVVERSLNVQTPQRSDHNPANLTLLEGSRQLGYACKSVPQNISGSFADHARCGANCTIGCRGFLDGEGKKGKMSGCRVFLQPRLKASRGGDGGVGSIIRVQGLDGFEIDRIVFSEPNDASGLLGLVPGTTDRRAIGAIGTLQDPETGIKERLLVLADRTVVSAGTLNSPVILLRSGLKNPNIGKNLHLHPTLIVHSRWAEEVDPVHGGILTTAITEFDNLDGLAHGVKIEAMDMMPAFGMAWQPWSGAADYRKRLLGFKHTMGHIVLCREKVTGKIWVDGKTGQRKISYEPSKLDRGHIMQGYLALAKLLYTMGALEICTNTTGGPIWRRSADTNNLSSTSSWADDETFVEFLRATDAHGNELDRTGYGSAHQMGTCRMGSVASKSVVNARGKVWGTEGLYVADASVFPSASGVNPMITTMTFGEWIGRRVVEEMVEEARDKPERGAHHL</sequence>
<evidence type="ECO:0000256" key="11">
    <source>
        <dbReference type="ARBA" id="ARBA00023002"/>
    </source>
</evidence>
<evidence type="ECO:0000256" key="1">
    <source>
        <dbReference type="ARBA" id="ARBA00000920"/>
    </source>
</evidence>
<keyword evidence="10" id="KW-1133">Transmembrane helix</keyword>
<dbReference type="InterPro" id="IPR036188">
    <property type="entry name" value="FAD/NAD-bd_sf"/>
</dbReference>
<dbReference type="GO" id="GO:0016020">
    <property type="term" value="C:membrane"/>
    <property type="evidence" value="ECO:0007669"/>
    <property type="project" value="UniProtKB-SubCell"/>
</dbReference>
<reference evidence="16" key="1">
    <citation type="submission" date="2020-04" db="EMBL/GenBank/DDBJ databases">
        <title>Analysis of mating type loci in Filobasidium floriforme.</title>
        <authorList>
            <person name="Nowrousian M."/>
        </authorList>
    </citation>
    <scope>NUCLEOTIDE SEQUENCE</scope>
    <source>
        <strain evidence="16">CBS 6242</strain>
    </source>
</reference>
<evidence type="ECO:0000256" key="8">
    <source>
        <dbReference type="ARBA" id="ARBA00022692"/>
    </source>
</evidence>
<keyword evidence="12" id="KW-0472">Membrane</keyword>
<dbReference type="InterPro" id="IPR007867">
    <property type="entry name" value="GMC_OxRtase_C"/>
</dbReference>
<evidence type="ECO:0000256" key="7">
    <source>
        <dbReference type="ARBA" id="ARBA00022630"/>
    </source>
</evidence>
<evidence type="ECO:0000256" key="6">
    <source>
        <dbReference type="ARBA" id="ARBA00013125"/>
    </source>
</evidence>
<comment type="caution">
    <text evidence="16">The sequence shown here is derived from an EMBL/GenBank/DDBJ whole genome shotgun (WGS) entry which is preliminary data.</text>
</comment>
<comment type="function">
    <text evidence="3">Long-chain fatty alcohol oxidase involved in the omega-oxidation pathway of lipid degradation.</text>
</comment>
<keyword evidence="8" id="KW-0812">Transmembrane</keyword>
<accession>A0A8K0JJ35</accession>
<feature type="domain" description="Glucose-methanol-choline oxidoreductase N-terminal" evidence="14">
    <location>
        <begin position="477"/>
        <end position="538"/>
    </location>
</feature>
<dbReference type="EMBL" id="JABELV010000136">
    <property type="protein sequence ID" value="KAG7529764.1"/>
    <property type="molecule type" value="Genomic_DNA"/>
</dbReference>
<dbReference type="PIRSF" id="PIRSF028937">
    <property type="entry name" value="Lg_Ch_AO"/>
    <property type="match status" value="1"/>
</dbReference>
<protein>
    <recommendedName>
        <fullName evidence="6">long-chain-alcohol oxidase</fullName>
        <ecNumber evidence="6">1.1.3.20</ecNumber>
    </recommendedName>
</protein>
<dbReference type="Pfam" id="PF05199">
    <property type="entry name" value="GMC_oxred_C"/>
    <property type="match status" value="1"/>
</dbReference>
<feature type="domain" description="Glucose-methanol-choline oxidoreductase N-terminal" evidence="14">
    <location>
        <begin position="269"/>
        <end position="408"/>
    </location>
</feature>
<dbReference type="GO" id="GO:0046577">
    <property type="term" value="F:long-chain-alcohol oxidase activity"/>
    <property type="evidence" value="ECO:0007669"/>
    <property type="project" value="UniProtKB-EC"/>
</dbReference>
<comment type="catalytic activity">
    <reaction evidence="1">
        <text>a long-chain primary fatty alcohol + O2 = a long-chain fatty aldehyde + H2O2</text>
        <dbReference type="Rhea" id="RHEA:22756"/>
        <dbReference type="ChEBI" id="CHEBI:15379"/>
        <dbReference type="ChEBI" id="CHEBI:16240"/>
        <dbReference type="ChEBI" id="CHEBI:17176"/>
        <dbReference type="ChEBI" id="CHEBI:77396"/>
        <dbReference type="EC" id="1.1.3.20"/>
    </reaction>
</comment>
<proteinExistence type="inferred from homology"/>
<evidence type="ECO:0000256" key="5">
    <source>
        <dbReference type="ARBA" id="ARBA00010790"/>
    </source>
</evidence>
<evidence type="ECO:0000259" key="14">
    <source>
        <dbReference type="Pfam" id="PF00732"/>
    </source>
</evidence>
<gene>
    <name evidence="16" type="ORF">FFLO_05404</name>
</gene>
<evidence type="ECO:0000256" key="4">
    <source>
        <dbReference type="ARBA" id="ARBA00004370"/>
    </source>
</evidence>
<dbReference type="Proteomes" id="UP000812966">
    <property type="component" value="Unassembled WGS sequence"/>
</dbReference>
<evidence type="ECO:0000256" key="9">
    <source>
        <dbReference type="ARBA" id="ARBA00022827"/>
    </source>
</evidence>
<name>A0A8K0JJ35_9TREE</name>
<dbReference type="PANTHER" id="PTHR46056">
    <property type="entry name" value="LONG-CHAIN-ALCOHOL OXIDASE"/>
    <property type="match status" value="1"/>
</dbReference>
<dbReference type="Pfam" id="PF00732">
    <property type="entry name" value="GMC_oxred_N"/>
    <property type="match status" value="2"/>
</dbReference>
<dbReference type="SUPFAM" id="SSF51905">
    <property type="entry name" value="FAD/NAD(P)-binding domain"/>
    <property type="match status" value="1"/>
</dbReference>
<evidence type="ECO:0000256" key="13">
    <source>
        <dbReference type="PIRSR" id="PIRSR028937-1"/>
    </source>
</evidence>